<comment type="caution">
    <text evidence="2">The sequence shown here is derived from an EMBL/GenBank/DDBJ whole genome shotgun (WGS) entry which is preliminary data.</text>
</comment>
<name>A0A816EQR5_9BILA</name>
<evidence type="ECO:0000313" key="1">
    <source>
        <dbReference type="EMBL" id="CAF1522126.1"/>
    </source>
</evidence>
<reference evidence="2" key="1">
    <citation type="submission" date="2021-02" db="EMBL/GenBank/DDBJ databases">
        <authorList>
            <person name="Nowell W R."/>
        </authorList>
    </citation>
    <scope>NUCLEOTIDE SEQUENCE</scope>
</reference>
<dbReference type="Proteomes" id="UP000663832">
    <property type="component" value="Unassembled WGS sequence"/>
</dbReference>
<dbReference type="AlphaFoldDB" id="A0A816EQR5"/>
<dbReference type="Proteomes" id="UP000663877">
    <property type="component" value="Unassembled WGS sequence"/>
</dbReference>
<dbReference type="OrthoDB" id="329835at2759"/>
<gene>
    <name evidence="1" type="ORF">BJG266_LOCUS44349</name>
    <name evidence="2" type="ORF">QVE165_LOCUS61314</name>
</gene>
<proteinExistence type="predicted"/>
<evidence type="ECO:0000313" key="3">
    <source>
        <dbReference type="Proteomes" id="UP000663832"/>
    </source>
</evidence>
<protein>
    <submittedName>
        <fullName evidence="2">Uncharacterized protein</fullName>
    </submittedName>
</protein>
<dbReference type="EMBL" id="CAJNOM010003912">
    <property type="protein sequence ID" value="CAF1650660.1"/>
    <property type="molecule type" value="Genomic_DNA"/>
</dbReference>
<evidence type="ECO:0000313" key="2">
    <source>
        <dbReference type="EMBL" id="CAF1650660.1"/>
    </source>
</evidence>
<keyword evidence="3" id="KW-1185">Reference proteome</keyword>
<accession>A0A816EQR5</accession>
<organism evidence="2 3">
    <name type="scientific">Adineta steineri</name>
    <dbReference type="NCBI Taxonomy" id="433720"/>
    <lineage>
        <taxon>Eukaryota</taxon>
        <taxon>Metazoa</taxon>
        <taxon>Spiralia</taxon>
        <taxon>Gnathifera</taxon>
        <taxon>Rotifera</taxon>
        <taxon>Eurotatoria</taxon>
        <taxon>Bdelloidea</taxon>
        <taxon>Adinetida</taxon>
        <taxon>Adinetidae</taxon>
        <taxon>Adineta</taxon>
    </lineage>
</organism>
<sequence length="78" mass="8918">MYQFTLCYIKIYYVNSENEYLNKNNNGQLHQKLLRDDAEPANIDSCHRSLILKFVDLLDGAEYSVGKMSGTKTSVHTG</sequence>
<dbReference type="EMBL" id="CAJNOI010003550">
    <property type="protein sequence ID" value="CAF1522126.1"/>
    <property type="molecule type" value="Genomic_DNA"/>
</dbReference>